<evidence type="ECO:0000256" key="1">
    <source>
        <dbReference type="SAM" id="Phobius"/>
    </source>
</evidence>
<protein>
    <submittedName>
        <fullName evidence="2">Membrane protein YqgA involved in biofilm formation</fullName>
    </submittedName>
</protein>
<keyword evidence="1" id="KW-0812">Transmembrane</keyword>
<proteinExistence type="predicted"/>
<gene>
    <name evidence="2" type="ORF">ABID14_000726</name>
</gene>
<dbReference type="InterPro" id="IPR007563">
    <property type="entry name" value="DUF554"/>
</dbReference>
<dbReference type="Proteomes" id="UP001549162">
    <property type="component" value="Unassembled WGS sequence"/>
</dbReference>
<reference evidence="2 3" key="1">
    <citation type="submission" date="2024-06" db="EMBL/GenBank/DDBJ databases">
        <title>Genomic Encyclopedia of Type Strains, Phase IV (KMG-IV): sequencing the most valuable type-strain genomes for metagenomic binning, comparative biology and taxonomic classification.</title>
        <authorList>
            <person name="Goeker M."/>
        </authorList>
    </citation>
    <scope>NUCLEOTIDE SEQUENCE [LARGE SCALE GENOMIC DNA]</scope>
    <source>
        <strain evidence="2 3">DSM 21460</strain>
    </source>
</reference>
<sequence length="160" mass="17292">MAVIIDALAILIGGYFGAKIGDKISGHIHTQIMKFLAICTIVIGMSSALKGNTIIMLSSIVVGVLIGQYLDIDKSIEDFAVFMQNKYVKGNESNFVQGFVMGTLLFCIGSMSILGPLESGVRGNDEILIAKSVLDLISAFFLGSEHWCWHLYIGNSSINL</sequence>
<dbReference type="PANTHER" id="PTHR36111">
    <property type="entry name" value="INNER MEMBRANE PROTEIN-RELATED"/>
    <property type="match status" value="1"/>
</dbReference>
<comment type="caution">
    <text evidence="2">The sequence shown here is derived from an EMBL/GenBank/DDBJ whole genome shotgun (WGS) entry which is preliminary data.</text>
</comment>
<dbReference type="RefSeq" id="WP_354367221.1">
    <property type="nucleotide sequence ID" value="NZ_JBEPMA010000003.1"/>
</dbReference>
<accession>A0ABV2J8K4</accession>
<feature type="transmembrane region" description="Helical" evidence="1">
    <location>
        <begin position="93"/>
        <end position="114"/>
    </location>
</feature>
<organism evidence="2 3">
    <name type="scientific">Peptoniphilus olsenii</name>
    <dbReference type="NCBI Taxonomy" id="411570"/>
    <lineage>
        <taxon>Bacteria</taxon>
        <taxon>Bacillati</taxon>
        <taxon>Bacillota</taxon>
        <taxon>Tissierellia</taxon>
        <taxon>Tissierellales</taxon>
        <taxon>Peptoniphilaceae</taxon>
        <taxon>Peptoniphilus</taxon>
    </lineage>
</organism>
<evidence type="ECO:0000313" key="3">
    <source>
        <dbReference type="Proteomes" id="UP001549162"/>
    </source>
</evidence>
<keyword evidence="1" id="KW-1133">Transmembrane helix</keyword>
<evidence type="ECO:0000313" key="2">
    <source>
        <dbReference type="EMBL" id="MET3617098.1"/>
    </source>
</evidence>
<feature type="transmembrane region" description="Helical" evidence="1">
    <location>
        <begin position="55"/>
        <end position="72"/>
    </location>
</feature>
<dbReference type="Pfam" id="PF04474">
    <property type="entry name" value="DUF554"/>
    <property type="match status" value="1"/>
</dbReference>
<dbReference type="PANTHER" id="PTHR36111:SF2">
    <property type="entry name" value="INNER MEMBRANE PROTEIN"/>
    <property type="match status" value="1"/>
</dbReference>
<name>A0ABV2J8K4_9FIRM</name>
<keyword evidence="3" id="KW-1185">Reference proteome</keyword>
<dbReference type="EMBL" id="JBEPMA010000003">
    <property type="protein sequence ID" value="MET3617098.1"/>
    <property type="molecule type" value="Genomic_DNA"/>
</dbReference>
<keyword evidence="1" id="KW-0472">Membrane</keyword>